<dbReference type="STRING" id="1231657.A0A1Y2A3G4"/>
<dbReference type="PROSITE" id="PS51746">
    <property type="entry name" value="PPM_2"/>
    <property type="match status" value="1"/>
</dbReference>
<dbReference type="Pfam" id="PF00481">
    <property type="entry name" value="PP2C"/>
    <property type="match status" value="1"/>
</dbReference>
<evidence type="ECO:0000313" key="2">
    <source>
        <dbReference type="EMBL" id="ORY16555.1"/>
    </source>
</evidence>
<dbReference type="OrthoDB" id="420076at2759"/>
<dbReference type="GO" id="GO:0005739">
    <property type="term" value="C:mitochondrion"/>
    <property type="evidence" value="ECO:0007669"/>
    <property type="project" value="TreeGrafter"/>
</dbReference>
<proteinExistence type="predicted"/>
<dbReference type="InterPro" id="IPR015655">
    <property type="entry name" value="PP2C"/>
</dbReference>
<dbReference type="Gene3D" id="3.60.40.10">
    <property type="entry name" value="PPM-type phosphatase domain"/>
    <property type="match status" value="1"/>
</dbReference>
<dbReference type="PANTHER" id="PTHR13832:SF792">
    <property type="entry name" value="GM14286P"/>
    <property type="match status" value="1"/>
</dbReference>
<dbReference type="CDD" id="cd00143">
    <property type="entry name" value="PP2Cc"/>
    <property type="match status" value="1"/>
</dbReference>
<accession>A0A1Y2A3G4</accession>
<dbReference type="Proteomes" id="UP000193144">
    <property type="component" value="Unassembled WGS sequence"/>
</dbReference>
<dbReference type="InterPro" id="IPR001932">
    <property type="entry name" value="PPM-type_phosphatase-like_dom"/>
</dbReference>
<gene>
    <name evidence="2" type="ORF">BCR34DRAFT_531404</name>
</gene>
<dbReference type="InterPro" id="IPR036457">
    <property type="entry name" value="PPM-type-like_dom_sf"/>
</dbReference>
<reference evidence="2 3" key="1">
    <citation type="submission" date="2016-07" db="EMBL/GenBank/DDBJ databases">
        <title>Pervasive Adenine N6-methylation of Active Genes in Fungi.</title>
        <authorList>
            <consortium name="DOE Joint Genome Institute"/>
            <person name="Mondo S.J."/>
            <person name="Dannebaum R.O."/>
            <person name="Kuo R.C."/>
            <person name="Labutti K."/>
            <person name="Haridas S."/>
            <person name="Kuo A."/>
            <person name="Salamov A."/>
            <person name="Ahrendt S.R."/>
            <person name="Lipzen A."/>
            <person name="Sullivan W."/>
            <person name="Andreopoulos W.B."/>
            <person name="Clum A."/>
            <person name="Lindquist E."/>
            <person name="Daum C."/>
            <person name="Ramamoorthy G.K."/>
            <person name="Gryganskyi A."/>
            <person name="Culley D."/>
            <person name="Magnuson J.K."/>
            <person name="James T.Y."/>
            <person name="O'Malley M.A."/>
            <person name="Stajich J.E."/>
            <person name="Spatafora J.W."/>
            <person name="Visel A."/>
            <person name="Grigoriev I.V."/>
        </authorList>
    </citation>
    <scope>NUCLEOTIDE SEQUENCE [LARGE SCALE GENOMIC DNA]</scope>
    <source>
        <strain evidence="2 3">CBS 115471</strain>
    </source>
</reference>
<dbReference type="AlphaFoldDB" id="A0A1Y2A3G4"/>
<dbReference type="PANTHER" id="PTHR13832">
    <property type="entry name" value="PROTEIN PHOSPHATASE 2C"/>
    <property type="match status" value="1"/>
</dbReference>
<feature type="domain" description="PPM-type phosphatase" evidence="1">
    <location>
        <begin position="153"/>
        <end position="560"/>
    </location>
</feature>
<evidence type="ECO:0000313" key="3">
    <source>
        <dbReference type="Proteomes" id="UP000193144"/>
    </source>
</evidence>
<organism evidence="2 3">
    <name type="scientific">Clohesyomyces aquaticus</name>
    <dbReference type="NCBI Taxonomy" id="1231657"/>
    <lineage>
        <taxon>Eukaryota</taxon>
        <taxon>Fungi</taxon>
        <taxon>Dikarya</taxon>
        <taxon>Ascomycota</taxon>
        <taxon>Pezizomycotina</taxon>
        <taxon>Dothideomycetes</taxon>
        <taxon>Pleosporomycetidae</taxon>
        <taxon>Pleosporales</taxon>
        <taxon>Lindgomycetaceae</taxon>
        <taxon>Clohesyomyces</taxon>
    </lineage>
</organism>
<name>A0A1Y2A3G4_9PLEO</name>
<dbReference type="SUPFAM" id="SSF81606">
    <property type="entry name" value="PP2C-like"/>
    <property type="match status" value="1"/>
</dbReference>
<dbReference type="SMART" id="SM00332">
    <property type="entry name" value="PP2Cc"/>
    <property type="match status" value="1"/>
</dbReference>
<dbReference type="EMBL" id="MCFA01000017">
    <property type="protein sequence ID" value="ORY16555.1"/>
    <property type="molecule type" value="Genomic_DNA"/>
</dbReference>
<keyword evidence="3" id="KW-1185">Reference proteome</keyword>
<dbReference type="GO" id="GO:0004741">
    <property type="term" value="F:[pyruvate dehydrogenase (acetyl-transferring)]-phosphatase activity"/>
    <property type="evidence" value="ECO:0007669"/>
    <property type="project" value="TreeGrafter"/>
</dbReference>
<evidence type="ECO:0000259" key="1">
    <source>
        <dbReference type="PROSITE" id="PS51746"/>
    </source>
</evidence>
<protein>
    <submittedName>
        <fullName evidence="2">Phosphatase 2C-like domain-containing protein</fullName>
    </submittedName>
</protein>
<sequence length="593" mass="65441">MISPVRWRTAIRQIHGQKRQILPSLRQASTRPKFTISRPPQLALPKHVNRQLPAHIQSRFPTKTFITLLVLGGLGWYFIESVEIVDHWTGHVPHKEPNSMPVQFHKSREDVEHWLNYHVPDLLSLSRHPQLHGLRESQFAEEIAHGWMMSEEDAAEKNMPVTHGAIMDSNRPCEDEFAIGLAPGPGSESWSFWGVYDGHAGSATSRWLQWTLIPTVSNSLSALHDANNSNTVTNAIMQAFTRLDSEMMTRAKHAASWYPPAASIALEALDPALSGSCALLACFDPKASKLRVACTGDSRAVLGRWDPSSQSYIAKPLSVDQTGFNPLEVSRLAAEHPNEPDIIDPKSGRLLGIAVTRAFGDHRWKWDNEFISSVAAKFWGTAPRPGSKTPPYMTAEPVVTETDIISGDDNVNEKPDFMIMASDGLWDKISSADAVTLISQYLTAKASNTITPPRTTAEIVGAHHATFGPDGHAPGNVISPSSVKHPDGITYSVDDGKLQPVDWRAEPQYFAIEDENAAVCLIRNALGGSRKELLRGVLSVQDTPRSRNVFDDTTVLVVFFGRGEEGKGRSKGRSKGKMEAGFEGTGKAWWKFW</sequence>
<comment type="caution">
    <text evidence="2">The sequence shown here is derived from an EMBL/GenBank/DDBJ whole genome shotgun (WGS) entry which is preliminary data.</text>
</comment>